<name>A0A2P2R2N7_RHIMU</name>
<organism evidence="2">
    <name type="scientific">Rhizophora mucronata</name>
    <name type="common">Asiatic mangrove</name>
    <dbReference type="NCBI Taxonomy" id="61149"/>
    <lineage>
        <taxon>Eukaryota</taxon>
        <taxon>Viridiplantae</taxon>
        <taxon>Streptophyta</taxon>
        <taxon>Embryophyta</taxon>
        <taxon>Tracheophyta</taxon>
        <taxon>Spermatophyta</taxon>
        <taxon>Magnoliopsida</taxon>
        <taxon>eudicotyledons</taxon>
        <taxon>Gunneridae</taxon>
        <taxon>Pentapetalae</taxon>
        <taxon>rosids</taxon>
        <taxon>fabids</taxon>
        <taxon>Malpighiales</taxon>
        <taxon>Rhizophoraceae</taxon>
        <taxon>Rhizophora</taxon>
    </lineage>
</organism>
<sequence>MASGASKSAAFLLLFLNIGLYFIITVIASWAVNHGIERTHETASVLSTPARIFPIYFPL</sequence>
<reference evidence="2" key="1">
    <citation type="submission" date="2018-02" db="EMBL/GenBank/DDBJ databases">
        <title>Rhizophora mucronata_Transcriptome.</title>
        <authorList>
            <person name="Meera S.P."/>
            <person name="Sreeshan A."/>
            <person name="Augustine A."/>
        </authorList>
    </citation>
    <scope>NUCLEOTIDE SEQUENCE</scope>
    <source>
        <tissue evidence="2">Leaf</tissue>
    </source>
</reference>
<dbReference type="AlphaFoldDB" id="A0A2P2R2N7"/>
<accession>A0A2P2R2N7</accession>
<dbReference type="InterPro" id="IPR008390">
    <property type="entry name" value="AWPM-19"/>
</dbReference>
<feature type="transmembrane region" description="Helical" evidence="1">
    <location>
        <begin position="12"/>
        <end position="32"/>
    </location>
</feature>
<dbReference type="Pfam" id="PF05512">
    <property type="entry name" value="AWPM-19"/>
    <property type="match status" value="1"/>
</dbReference>
<evidence type="ECO:0000313" key="2">
    <source>
        <dbReference type="EMBL" id="MBX73512.1"/>
    </source>
</evidence>
<evidence type="ECO:0000256" key="1">
    <source>
        <dbReference type="SAM" id="Phobius"/>
    </source>
</evidence>
<keyword evidence="1" id="KW-1133">Transmembrane helix</keyword>
<protein>
    <submittedName>
        <fullName evidence="2">Uncharacterized protein</fullName>
    </submittedName>
</protein>
<keyword evidence="1" id="KW-0472">Membrane</keyword>
<dbReference type="EMBL" id="GGEC01093028">
    <property type="protein sequence ID" value="MBX73512.1"/>
    <property type="molecule type" value="Transcribed_RNA"/>
</dbReference>
<proteinExistence type="predicted"/>
<keyword evidence="1" id="KW-0812">Transmembrane</keyword>